<protein>
    <submittedName>
        <fullName evidence="1">Uncharacterized protein</fullName>
    </submittedName>
</protein>
<name>A0ACC2SMH4_9FUNG</name>
<evidence type="ECO:0000313" key="2">
    <source>
        <dbReference type="Proteomes" id="UP001165960"/>
    </source>
</evidence>
<dbReference type="Proteomes" id="UP001165960">
    <property type="component" value="Unassembled WGS sequence"/>
</dbReference>
<reference evidence="1" key="1">
    <citation type="submission" date="2022-04" db="EMBL/GenBank/DDBJ databases">
        <title>Genome of the entomopathogenic fungus Entomophthora muscae.</title>
        <authorList>
            <person name="Elya C."/>
            <person name="Lovett B.R."/>
            <person name="Lee E."/>
            <person name="Macias A.M."/>
            <person name="Hajek A.E."/>
            <person name="De Bivort B.L."/>
            <person name="Kasson M.T."/>
            <person name="De Fine Licht H.H."/>
            <person name="Stajich J.E."/>
        </authorList>
    </citation>
    <scope>NUCLEOTIDE SEQUENCE</scope>
    <source>
        <strain evidence="1">Berkeley</strain>
    </source>
</reference>
<evidence type="ECO:0000313" key="1">
    <source>
        <dbReference type="EMBL" id="KAJ9063604.1"/>
    </source>
</evidence>
<sequence>MVARDKYTGKASQLHPLLVQGAKEKTLFNVGLASKARKMASALRSLDKMPPTAEERLIIHELYLESLKYLKGECPLPKNTRWMDSTQLQSVLLCQPQVLYWIYYLLIF</sequence>
<comment type="caution">
    <text evidence="1">The sequence shown here is derived from an EMBL/GenBank/DDBJ whole genome shotgun (WGS) entry which is preliminary data.</text>
</comment>
<gene>
    <name evidence="1" type="ORF">DSO57_1039129</name>
</gene>
<keyword evidence="2" id="KW-1185">Reference proteome</keyword>
<organism evidence="1 2">
    <name type="scientific">Entomophthora muscae</name>
    <dbReference type="NCBI Taxonomy" id="34485"/>
    <lineage>
        <taxon>Eukaryota</taxon>
        <taxon>Fungi</taxon>
        <taxon>Fungi incertae sedis</taxon>
        <taxon>Zoopagomycota</taxon>
        <taxon>Entomophthoromycotina</taxon>
        <taxon>Entomophthoromycetes</taxon>
        <taxon>Entomophthorales</taxon>
        <taxon>Entomophthoraceae</taxon>
        <taxon>Entomophthora</taxon>
    </lineage>
</organism>
<dbReference type="EMBL" id="QTSX02004851">
    <property type="protein sequence ID" value="KAJ9063604.1"/>
    <property type="molecule type" value="Genomic_DNA"/>
</dbReference>
<accession>A0ACC2SMH4</accession>
<proteinExistence type="predicted"/>